<evidence type="ECO:0000313" key="10">
    <source>
        <dbReference type="EMBL" id="AMO43224.1"/>
    </source>
</evidence>
<sequence length="251" mass="28969">MNEIICSDSLIALKEMDDESVDIVLTSPPYNYGMEYDTHDDDGDADEYLEQILAVFVECKRVLKSGGRLIINIQPNYKQYFPTHHKITQRMISEGMIWRGEIIWLKNNLRKLTAWGSWKSPSCPYLSYPFEFIEVFSKDTLKHPGNKEDIDITKDEFIKYVNGHWSMAPETKMKDYGHPAMFPEELVERCLKLFSYKGDVVLDPFNGAGTTTYVAHKLGRKYIGIDMSKSYCETAELRIAKHAPLDKFLQG</sequence>
<evidence type="ECO:0000256" key="2">
    <source>
        <dbReference type="ARBA" id="ARBA00012185"/>
    </source>
</evidence>
<evidence type="ECO:0000259" key="9">
    <source>
        <dbReference type="Pfam" id="PF01555"/>
    </source>
</evidence>
<protein>
    <recommendedName>
        <fullName evidence="2">site-specific DNA-methyltransferase (cytosine-N(4)-specific)</fullName>
        <ecNumber evidence="2">2.1.1.113</ecNumber>
    </recommendedName>
</protein>
<dbReference type="EC" id="2.1.1.113" evidence="2"/>
<dbReference type="PRINTS" id="PR00508">
    <property type="entry name" value="S21N4MTFRASE"/>
</dbReference>
<dbReference type="OrthoDB" id="3832at10239"/>
<dbReference type="RefSeq" id="YP_009301717.1">
    <property type="nucleotide sequence ID" value="NC_031235.1"/>
</dbReference>
<feature type="domain" description="DNA methylase N-4/N-6" evidence="9">
    <location>
        <begin position="21"/>
        <end position="236"/>
    </location>
</feature>
<dbReference type="InterPro" id="IPR029063">
    <property type="entry name" value="SAM-dependent_MTases_sf"/>
</dbReference>
<evidence type="ECO:0000256" key="6">
    <source>
        <dbReference type="ARBA" id="ARBA00022747"/>
    </source>
</evidence>
<name>A0A127KMC1_9CAUD</name>
<dbReference type="InterPro" id="IPR002941">
    <property type="entry name" value="DNA_methylase_N4/N6"/>
</dbReference>
<keyword evidence="4" id="KW-0808">Transferase</keyword>
<dbReference type="KEGG" id="vg:29122722"/>
<evidence type="ECO:0000256" key="1">
    <source>
        <dbReference type="ARBA" id="ARBA00010203"/>
    </source>
</evidence>
<keyword evidence="5" id="KW-0949">S-adenosyl-L-methionine</keyword>
<reference evidence="10 11" key="1">
    <citation type="submission" date="2016-01" db="EMBL/GenBank/DDBJ databases">
        <title>The genomic content and context of auxiliary metabolic genes in marine cyanophages.</title>
        <authorList>
            <person name="Marston M.F."/>
            <person name="Martiny J.B.H."/>
            <person name="Crummett L.T."/>
        </authorList>
    </citation>
    <scope>NUCLEOTIDE SEQUENCE [LARGE SCALE GENOMIC DNA]</scope>
    <source>
        <strain evidence="10">RW_108_0702</strain>
    </source>
</reference>
<dbReference type="Pfam" id="PF01555">
    <property type="entry name" value="N6_N4_Mtase"/>
    <property type="match status" value="1"/>
</dbReference>
<dbReference type="CDD" id="cd02440">
    <property type="entry name" value="AdoMet_MTases"/>
    <property type="match status" value="1"/>
</dbReference>
<evidence type="ECO:0000313" key="11">
    <source>
        <dbReference type="Proteomes" id="UP000203157"/>
    </source>
</evidence>
<keyword evidence="11" id="KW-1185">Reference proteome</keyword>
<dbReference type="Gene3D" id="3.40.50.150">
    <property type="entry name" value="Vaccinia Virus protein VP39"/>
    <property type="match status" value="1"/>
</dbReference>
<dbReference type="PANTHER" id="PTHR13370">
    <property type="entry name" value="RNA METHYLASE-RELATED"/>
    <property type="match status" value="1"/>
</dbReference>
<dbReference type="Proteomes" id="UP000203157">
    <property type="component" value="Segment"/>
</dbReference>
<keyword evidence="7" id="KW-0238">DNA-binding</keyword>
<keyword evidence="6" id="KW-0680">Restriction system</keyword>
<dbReference type="GeneID" id="29122722"/>
<dbReference type="GO" id="GO:0032259">
    <property type="term" value="P:methylation"/>
    <property type="evidence" value="ECO:0007669"/>
    <property type="project" value="UniProtKB-KW"/>
</dbReference>
<evidence type="ECO:0000256" key="8">
    <source>
        <dbReference type="ARBA" id="ARBA00049120"/>
    </source>
</evidence>
<keyword evidence="3 10" id="KW-0489">Methyltransferase</keyword>
<dbReference type="InterPro" id="IPR017985">
    <property type="entry name" value="MeTrfase_CN4_CS"/>
</dbReference>
<comment type="similarity">
    <text evidence="1">Belongs to the N(4)/N(6)-methyltransferase family. N(4) subfamily.</text>
</comment>
<dbReference type="GO" id="GO:0003677">
    <property type="term" value="F:DNA binding"/>
    <property type="evidence" value="ECO:0007669"/>
    <property type="project" value="UniProtKB-KW"/>
</dbReference>
<dbReference type="InterPro" id="IPR001091">
    <property type="entry name" value="RM_Methyltransferase"/>
</dbReference>
<dbReference type="EMBL" id="KU594606">
    <property type="protein sequence ID" value="AMO43224.1"/>
    <property type="molecule type" value="Genomic_DNA"/>
</dbReference>
<accession>A0A127KMC1</accession>
<dbReference type="SUPFAM" id="SSF53335">
    <property type="entry name" value="S-adenosyl-L-methionine-dependent methyltransferases"/>
    <property type="match status" value="1"/>
</dbReference>
<evidence type="ECO:0000256" key="3">
    <source>
        <dbReference type="ARBA" id="ARBA00022603"/>
    </source>
</evidence>
<dbReference type="GO" id="GO:0009007">
    <property type="term" value="F:site-specific DNA-methyltransferase (adenine-specific) activity"/>
    <property type="evidence" value="ECO:0007669"/>
    <property type="project" value="TreeGrafter"/>
</dbReference>
<dbReference type="GO" id="GO:0015667">
    <property type="term" value="F:site-specific DNA-methyltransferase (cytosine-N4-specific) activity"/>
    <property type="evidence" value="ECO:0007669"/>
    <property type="project" value="UniProtKB-EC"/>
</dbReference>
<proteinExistence type="inferred from homology"/>
<dbReference type="GO" id="GO:0008170">
    <property type="term" value="F:N-methyltransferase activity"/>
    <property type="evidence" value="ECO:0007669"/>
    <property type="project" value="InterPro"/>
</dbReference>
<dbReference type="PROSITE" id="PS00093">
    <property type="entry name" value="N4_MTASE"/>
    <property type="match status" value="1"/>
</dbReference>
<dbReference type="GO" id="GO:0009307">
    <property type="term" value="P:DNA restriction-modification system"/>
    <property type="evidence" value="ECO:0007669"/>
    <property type="project" value="UniProtKB-KW"/>
</dbReference>
<organism evidence="10 11">
    <name type="scientific">Cyanophage S-RIM32</name>
    <dbReference type="NCBI Taxonomy" id="1278479"/>
    <lineage>
        <taxon>Viruses</taxon>
        <taxon>Duplodnaviria</taxon>
        <taxon>Heunggongvirae</taxon>
        <taxon>Uroviricota</taxon>
        <taxon>Caudoviricetes</taxon>
        <taxon>Pantevenvirales</taxon>
        <taxon>Kyanoviridae</taxon>
        <taxon>Bristolvirus</taxon>
        <taxon>Bristolvirus rhodeisland</taxon>
    </lineage>
</organism>
<dbReference type="PANTHER" id="PTHR13370:SF3">
    <property type="entry name" value="TRNA (GUANINE(10)-N2)-METHYLTRANSFERASE HOMOLOG"/>
    <property type="match status" value="1"/>
</dbReference>
<evidence type="ECO:0000256" key="4">
    <source>
        <dbReference type="ARBA" id="ARBA00022679"/>
    </source>
</evidence>
<gene>
    <name evidence="10" type="ORF">R1080702_219</name>
</gene>
<comment type="catalytic activity">
    <reaction evidence="8">
        <text>a 2'-deoxycytidine in DNA + S-adenosyl-L-methionine = an N(4)-methyl-2'-deoxycytidine in DNA + S-adenosyl-L-homocysteine + H(+)</text>
        <dbReference type="Rhea" id="RHEA:16857"/>
        <dbReference type="Rhea" id="RHEA-COMP:11369"/>
        <dbReference type="Rhea" id="RHEA-COMP:13674"/>
        <dbReference type="ChEBI" id="CHEBI:15378"/>
        <dbReference type="ChEBI" id="CHEBI:57856"/>
        <dbReference type="ChEBI" id="CHEBI:59789"/>
        <dbReference type="ChEBI" id="CHEBI:85452"/>
        <dbReference type="ChEBI" id="CHEBI:137933"/>
        <dbReference type="EC" id="2.1.1.113"/>
    </reaction>
</comment>
<evidence type="ECO:0000256" key="7">
    <source>
        <dbReference type="ARBA" id="ARBA00023125"/>
    </source>
</evidence>
<evidence type="ECO:0000256" key="5">
    <source>
        <dbReference type="ARBA" id="ARBA00022691"/>
    </source>
</evidence>